<dbReference type="Pfam" id="PF02518">
    <property type="entry name" value="HATPase_c"/>
    <property type="match status" value="1"/>
</dbReference>
<dbReference type="AlphaFoldDB" id="A0A2U8WBQ9"/>
<dbReference type="PANTHER" id="PTHR43065:SF42">
    <property type="entry name" value="TWO-COMPONENT SENSOR PPRA"/>
    <property type="match status" value="1"/>
</dbReference>
<evidence type="ECO:0000256" key="2">
    <source>
        <dbReference type="ARBA" id="ARBA00012438"/>
    </source>
</evidence>
<dbReference type="Gene3D" id="3.30.450.40">
    <property type="match status" value="1"/>
</dbReference>
<evidence type="ECO:0000313" key="5">
    <source>
        <dbReference type="EMBL" id="AWN43567.1"/>
    </source>
</evidence>
<dbReference type="SMART" id="SM00388">
    <property type="entry name" value="HisKA"/>
    <property type="match status" value="1"/>
</dbReference>
<comment type="catalytic activity">
    <reaction evidence="1">
        <text>ATP + protein L-histidine = ADP + protein N-phospho-L-histidine.</text>
        <dbReference type="EC" id="2.7.13.3"/>
    </reaction>
</comment>
<dbReference type="PRINTS" id="PR00344">
    <property type="entry name" value="BCTRLSENSOR"/>
</dbReference>
<accession>A0A2U8WBQ9</accession>
<name>A0A2U8WBQ9_9HYPH</name>
<dbReference type="InterPro" id="IPR036097">
    <property type="entry name" value="HisK_dim/P_sf"/>
</dbReference>
<dbReference type="Gene3D" id="1.10.287.130">
    <property type="match status" value="1"/>
</dbReference>
<dbReference type="InterPro" id="IPR036890">
    <property type="entry name" value="HATPase_C_sf"/>
</dbReference>
<dbReference type="EMBL" id="CP029550">
    <property type="protein sequence ID" value="AWN43567.1"/>
    <property type="molecule type" value="Genomic_DNA"/>
</dbReference>
<dbReference type="InterPro" id="IPR003661">
    <property type="entry name" value="HisK_dim/P_dom"/>
</dbReference>
<dbReference type="InterPro" id="IPR004358">
    <property type="entry name" value="Sig_transdc_His_kin-like_C"/>
</dbReference>
<sequence length="487" mass="54097">MRLQDRYADLQSALVERTRERDQAQHQMGALSNLLRAISNAPFELLVVLEAIAQSSAELCEADDSTIFLRREDELGDAFFADASWGTSAEFRAFMAANPRRLWHKSLVPKVVNARSIVHIPDKLLDPDYTFPGATQTRLGSGLSDSRALLGIPMYRNGVIEGVFSLTRREPTAFSDKQIKMVEMFADQALVAIEHARLFDEVQCRTHELSRSLEELRKAQDRLIQAEKLASLGQLTAGIAHEIKNPLNFVNNFSALSGELVDELRETLGSAPLDVRTREEVDEVTQLLKGNLEKIVQHGRRADSIVRNMLLHSRTGSGEHRLVDLNALIDESLNLAYHGARAAEPDFNVSLHRDLDPATGLVDLYPQEISRVLLNLIANGFHAIAKRRDEGVPRNYEPCLAVATRDRGDQVELRVRDNGTGISDSVKARMFDPFFTTKPAGEGTGLGLSLSFDSIVKQHGGTIDVATELGHFTEFTIVLPRSSRDIT</sequence>
<dbReference type="SUPFAM" id="SSF55874">
    <property type="entry name" value="ATPase domain of HSP90 chaperone/DNA topoisomerase II/histidine kinase"/>
    <property type="match status" value="1"/>
</dbReference>
<dbReference type="PROSITE" id="PS50109">
    <property type="entry name" value="HIS_KIN"/>
    <property type="match status" value="1"/>
</dbReference>
<evidence type="ECO:0000259" key="4">
    <source>
        <dbReference type="PROSITE" id="PS50109"/>
    </source>
</evidence>
<dbReference type="Gene3D" id="3.30.565.10">
    <property type="entry name" value="Histidine kinase-like ATPase, C-terminal domain"/>
    <property type="match status" value="1"/>
</dbReference>
<dbReference type="EC" id="2.7.13.3" evidence="2"/>
<dbReference type="OrthoDB" id="226486at2"/>
<dbReference type="PANTHER" id="PTHR43065">
    <property type="entry name" value="SENSOR HISTIDINE KINASE"/>
    <property type="match status" value="1"/>
</dbReference>
<evidence type="ECO:0000256" key="1">
    <source>
        <dbReference type="ARBA" id="ARBA00000085"/>
    </source>
</evidence>
<evidence type="ECO:0000313" key="6">
    <source>
        <dbReference type="Proteomes" id="UP000245926"/>
    </source>
</evidence>
<dbReference type="InterPro" id="IPR029016">
    <property type="entry name" value="GAF-like_dom_sf"/>
</dbReference>
<dbReference type="Proteomes" id="UP000245926">
    <property type="component" value="Chromosome"/>
</dbReference>
<dbReference type="GO" id="GO:0000155">
    <property type="term" value="F:phosphorelay sensor kinase activity"/>
    <property type="evidence" value="ECO:0007669"/>
    <property type="project" value="InterPro"/>
</dbReference>
<organism evidence="5 6">
    <name type="scientific">Methylobacterium durans</name>
    <dbReference type="NCBI Taxonomy" id="2202825"/>
    <lineage>
        <taxon>Bacteria</taxon>
        <taxon>Pseudomonadati</taxon>
        <taxon>Pseudomonadota</taxon>
        <taxon>Alphaproteobacteria</taxon>
        <taxon>Hyphomicrobiales</taxon>
        <taxon>Methylobacteriaceae</taxon>
        <taxon>Methylobacterium</taxon>
    </lineage>
</organism>
<dbReference type="KEGG" id="mets:DK389_27515"/>
<dbReference type="Pfam" id="PF00512">
    <property type="entry name" value="HisKA"/>
    <property type="match status" value="1"/>
</dbReference>
<evidence type="ECO:0000256" key="3">
    <source>
        <dbReference type="ARBA" id="ARBA00022553"/>
    </source>
</evidence>
<proteinExistence type="predicted"/>
<dbReference type="InterPro" id="IPR005467">
    <property type="entry name" value="His_kinase_dom"/>
</dbReference>
<dbReference type="CDD" id="cd00082">
    <property type="entry name" value="HisKA"/>
    <property type="match status" value="1"/>
</dbReference>
<dbReference type="SUPFAM" id="SSF55781">
    <property type="entry name" value="GAF domain-like"/>
    <property type="match status" value="1"/>
</dbReference>
<dbReference type="InterPro" id="IPR003018">
    <property type="entry name" value="GAF"/>
</dbReference>
<keyword evidence="6" id="KW-1185">Reference proteome</keyword>
<keyword evidence="3" id="KW-0597">Phosphoprotein</keyword>
<dbReference type="SMART" id="SM00065">
    <property type="entry name" value="GAF"/>
    <property type="match status" value="1"/>
</dbReference>
<reference evidence="6" key="1">
    <citation type="submission" date="2018-05" db="EMBL/GenBank/DDBJ databases">
        <title>Complete Genome Sequence of Methylobacterium sp. 17SD2-17.</title>
        <authorList>
            <person name="Srinivasan S."/>
        </authorList>
    </citation>
    <scope>NUCLEOTIDE SEQUENCE [LARGE SCALE GENOMIC DNA]</scope>
    <source>
        <strain evidence="6">17SD2-17</strain>
    </source>
</reference>
<feature type="domain" description="Histidine kinase" evidence="4">
    <location>
        <begin position="238"/>
        <end position="483"/>
    </location>
</feature>
<gene>
    <name evidence="5" type="ORF">DK389_27515</name>
</gene>
<dbReference type="InterPro" id="IPR003594">
    <property type="entry name" value="HATPase_dom"/>
</dbReference>
<dbReference type="SMART" id="SM00387">
    <property type="entry name" value="HATPase_c"/>
    <property type="match status" value="1"/>
</dbReference>
<dbReference type="Pfam" id="PF01590">
    <property type="entry name" value="GAF"/>
    <property type="match status" value="1"/>
</dbReference>
<protein>
    <recommendedName>
        <fullName evidence="2">histidine kinase</fullName>
        <ecNumber evidence="2">2.7.13.3</ecNumber>
    </recommendedName>
</protein>
<dbReference type="SUPFAM" id="SSF47384">
    <property type="entry name" value="Homodimeric domain of signal transducing histidine kinase"/>
    <property type="match status" value="1"/>
</dbReference>